<dbReference type="Gene3D" id="1.10.246.230">
    <property type="match status" value="1"/>
</dbReference>
<dbReference type="Pfam" id="PF01019">
    <property type="entry name" value="G_glu_transpept"/>
    <property type="match status" value="1"/>
</dbReference>
<dbReference type="STRING" id="1549748.WH95_17345"/>
<dbReference type="Gene3D" id="3.60.20.40">
    <property type="match status" value="1"/>
</dbReference>
<dbReference type="SUPFAM" id="SSF56235">
    <property type="entry name" value="N-terminal nucleophile aminohydrolases (Ntn hydrolases)"/>
    <property type="match status" value="1"/>
</dbReference>
<evidence type="ECO:0000256" key="3">
    <source>
        <dbReference type="ARBA" id="ARBA00022801"/>
    </source>
</evidence>
<dbReference type="InterPro" id="IPR051792">
    <property type="entry name" value="GGT_bact"/>
</dbReference>
<comment type="caution">
    <text evidence="5">The sequence shown here is derived from an EMBL/GenBank/DDBJ whole genome shotgun (WGS) entry which is preliminary data.</text>
</comment>
<dbReference type="InterPro" id="IPR043137">
    <property type="entry name" value="GGT_ssub_C"/>
</dbReference>
<dbReference type="Proteomes" id="UP000034491">
    <property type="component" value="Unassembled WGS sequence"/>
</dbReference>
<proteinExistence type="inferred from homology"/>
<keyword evidence="2 5" id="KW-0808">Transferase</keyword>
<reference evidence="5 6" key="1">
    <citation type="submission" date="2015-03" db="EMBL/GenBank/DDBJ databases">
        <title>Genome sequence of Kiloniella sp. P1-1, isolated from the gut microflora of Pacific white shrimp, Penaeus vannamei.</title>
        <authorList>
            <person name="Shao Z."/>
            <person name="Wang L."/>
            <person name="Li X."/>
        </authorList>
    </citation>
    <scope>NUCLEOTIDE SEQUENCE [LARGE SCALE GENOMIC DNA]</scope>
    <source>
        <strain evidence="5 6">P1-1</strain>
    </source>
</reference>
<dbReference type="OrthoDB" id="9781342at2"/>
<sequence>MSHSFSLSQSVKKPAIASTGGVVAAQHVTAARIGTEILEQGGDAVDAAVAVSFAMGVLEPWMSGPAGGGSMMIWREEEQKSYALTYGMKSPKSLDTSAFPLSKDGKAADLFPWRAVEDDLNVQGPLSIAVPGTVAGAGKAHAAFGNMPWKDLLQPAIKEAKSGLLVDWYAALIIASATRALSKDPHAAATYLEDGQWPTIAGWTALSEKRIDQSLFASTLSRLADQGPDDFYRGDIAATMVKDIQDKGGFLSLDDLASYAIEFEAPLTIPYRNSRIFATPTLTAGPTLADTLGQMEKLFTPGSTPSPDSFAAYADALSAAYQRRLASMGDQDAPHAPSCTTHFSVVDRHGNMVSMTQTLLSLFGSRVVSPNTGLLMNNGIMWFDPEQGHPNSLAPNKRCLMNVCPVIGEQGDQRFAIGASGGRKIMPAVMHLTSFMTDHGLSLEDAFHHPRMDVSGGDVIIADEDLAPEIISELSRKHKVTTTKRTVFPYAFACPAGVSRENGINSGCTEIMSPWGDAVAEKGTK</sequence>
<evidence type="ECO:0000313" key="5">
    <source>
        <dbReference type="EMBL" id="KKJ75600.1"/>
    </source>
</evidence>
<dbReference type="PANTHER" id="PTHR43199:SF1">
    <property type="entry name" value="GLUTATHIONE HYDROLASE PROENZYME"/>
    <property type="match status" value="1"/>
</dbReference>
<dbReference type="PATRIC" id="fig|1549748.8.peg.2243"/>
<organism evidence="5 6">
    <name type="scientific">Kiloniella litopenaei</name>
    <dbReference type="NCBI Taxonomy" id="1549748"/>
    <lineage>
        <taxon>Bacteria</taxon>
        <taxon>Pseudomonadati</taxon>
        <taxon>Pseudomonadota</taxon>
        <taxon>Alphaproteobacteria</taxon>
        <taxon>Rhodospirillales</taxon>
        <taxon>Kiloniellaceae</taxon>
        <taxon>Kiloniella</taxon>
    </lineage>
</organism>
<keyword evidence="3" id="KW-0378">Hydrolase</keyword>
<dbReference type="PRINTS" id="PR01210">
    <property type="entry name" value="GGTRANSPTASE"/>
</dbReference>
<dbReference type="EMBL" id="LANI01000029">
    <property type="protein sequence ID" value="KKJ75600.1"/>
    <property type="molecule type" value="Genomic_DNA"/>
</dbReference>
<evidence type="ECO:0000256" key="2">
    <source>
        <dbReference type="ARBA" id="ARBA00022679"/>
    </source>
</evidence>
<evidence type="ECO:0000313" key="6">
    <source>
        <dbReference type="Proteomes" id="UP000034491"/>
    </source>
</evidence>
<evidence type="ECO:0000256" key="4">
    <source>
        <dbReference type="ARBA" id="ARBA00023145"/>
    </source>
</evidence>
<dbReference type="RefSeq" id="WP_046509616.1">
    <property type="nucleotide sequence ID" value="NZ_LANI01000029.1"/>
</dbReference>
<accession>A0A0M2R6F1</accession>
<comment type="similarity">
    <text evidence="1">Belongs to the gamma-glutamyltransferase family.</text>
</comment>
<dbReference type="PANTHER" id="PTHR43199">
    <property type="entry name" value="GLUTATHIONE HYDROLASE"/>
    <property type="match status" value="1"/>
</dbReference>
<evidence type="ECO:0000256" key="1">
    <source>
        <dbReference type="ARBA" id="ARBA00009381"/>
    </source>
</evidence>
<keyword evidence="4" id="KW-0865">Zymogen</keyword>
<dbReference type="GO" id="GO:0016787">
    <property type="term" value="F:hydrolase activity"/>
    <property type="evidence" value="ECO:0007669"/>
    <property type="project" value="UniProtKB-KW"/>
</dbReference>
<dbReference type="AlphaFoldDB" id="A0A0M2R6F1"/>
<name>A0A0M2R6F1_9PROT</name>
<dbReference type="GO" id="GO:0016740">
    <property type="term" value="F:transferase activity"/>
    <property type="evidence" value="ECO:0007669"/>
    <property type="project" value="UniProtKB-KW"/>
</dbReference>
<keyword evidence="6" id="KW-1185">Reference proteome</keyword>
<protein>
    <submittedName>
        <fullName evidence="5">Gamma-glutamyltransferase</fullName>
    </submittedName>
</protein>
<gene>
    <name evidence="5" type="ORF">WH95_17345</name>
</gene>
<dbReference type="InterPro" id="IPR029055">
    <property type="entry name" value="Ntn_hydrolases_N"/>
</dbReference>